<proteinExistence type="predicted"/>
<dbReference type="RefSeq" id="WP_254019902.1">
    <property type="nucleotide sequence ID" value="NZ_CAKXZT010000136.1"/>
</dbReference>
<dbReference type="PANTHER" id="PTHR42831:SF1">
    <property type="entry name" value="FE-S PROTEIN MATURATION AUXILIARY FACTOR YITW"/>
    <property type="match status" value="1"/>
</dbReference>
<sequence length="112" mass="11813">MLDLDIIHEALGRVVDPCSIATGVPISLADMGMVLEVTEADGAVRVTLRLTSPICWQAANIIAKVEQVVGEVPGVTSVTCAVNARAEWLPAMMNPLAQARLRRLRPVAGAVA</sequence>
<evidence type="ECO:0000313" key="3">
    <source>
        <dbReference type="Proteomes" id="UP001153050"/>
    </source>
</evidence>
<dbReference type="InterPro" id="IPR052339">
    <property type="entry name" value="Fe-S_Maturation_MIP18"/>
</dbReference>
<feature type="domain" description="MIP18 family-like" evidence="1">
    <location>
        <begin position="7"/>
        <end position="79"/>
    </location>
</feature>
<dbReference type="Pfam" id="PF01883">
    <property type="entry name" value="FeS_assembly_P"/>
    <property type="match status" value="1"/>
</dbReference>
<reference evidence="2 3" key="1">
    <citation type="submission" date="2022-03" db="EMBL/GenBank/DDBJ databases">
        <authorList>
            <person name="Brunel B."/>
        </authorList>
    </citation>
    <scope>NUCLEOTIDE SEQUENCE [LARGE SCALE GENOMIC DNA]</scope>
    <source>
        <strain evidence="2">STM5069sample</strain>
    </source>
</reference>
<dbReference type="Proteomes" id="UP001153050">
    <property type="component" value="Unassembled WGS sequence"/>
</dbReference>
<name>A0ABM9E4T3_9HYPH</name>
<protein>
    <submittedName>
        <fullName evidence="2">FeS_assembly_P domain-containing protein</fullName>
    </submittedName>
</protein>
<evidence type="ECO:0000259" key="1">
    <source>
        <dbReference type="Pfam" id="PF01883"/>
    </source>
</evidence>
<dbReference type="Gene3D" id="3.30.300.130">
    <property type="entry name" value="Fe-S cluster assembly (FSCA)"/>
    <property type="match status" value="1"/>
</dbReference>
<keyword evidence="3" id="KW-1185">Reference proteome</keyword>
<dbReference type="SUPFAM" id="SSF117916">
    <property type="entry name" value="Fe-S cluster assembly (FSCA) domain-like"/>
    <property type="match status" value="1"/>
</dbReference>
<dbReference type="InterPro" id="IPR002744">
    <property type="entry name" value="MIP18-like"/>
</dbReference>
<gene>
    <name evidence="2" type="ORF">MES5069_400129</name>
</gene>
<dbReference type="InterPro" id="IPR034904">
    <property type="entry name" value="FSCA_dom_sf"/>
</dbReference>
<accession>A0ABM9E4T3</accession>
<organism evidence="2 3">
    <name type="scientific">Mesorhizobium escarrei</name>
    <dbReference type="NCBI Taxonomy" id="666018"/>
    <lineage>
        <taxon>Bacteria</taxon>
        <taxon>Pseudomonadati</taxon>
        <taxon>Pseudomonadota</taxon>
        <taxon>Alphaproteobacteria</taxon>
        <taxon>Hyphomicrobiales</taxon>
        <taxon>Phyllobacteriaceae</taxon>
        <taxon>Mesorhizobium</taxon>
    </lineage>
</organism>
<dbReference type="PANTHER" id="PTHR42831">
    <property type="entry name" value="FE-S PROTEIN MATURATION AUXILIARY FACTOR YITW"/>
    <property type="match status" value="1"/>
</dbReference>
<comment type="caution">
    <text evidence="2">The sequence shown here is derived from an EMBL/GenBank/DDBJ whole genome shotgun (WGS) entry which is preliminary data.</text>
</comment>
<dbReference type="EMBL" id="CAKXZT010000136">
    <property type="protein sequence ID" value="CAH2404133.1"/>
    <property type="molecule type" value="Genomic_DNA"/>
</dbReference>
<evidence type="ECO:0000313" key="2">
    <source>
        <dbReference type="EMBL" id="CAH2404133.1"/>
    </source>
</evidence>